<dbReference type="PANTHER" id="PTHR47338">
    <property type="entry name" value="ZN(II)2CYS6 TRANSCRIPTION FACTOR (EUROFUNG)-RELATED"/>
    <property type="match status" value="1"/>
</dbReference>
<evidence type="ECO:0000259" key="7">
    <source>
        <dbReference type="PROSITE" id="PS50048"/>
    </source>
</evidence>
<dbReference type="EMBL" id="JAZHXJ010000165">
    <property type="protein sequence ID" value="KAL1870912.1"/>
    <property type="molecule type" value="Genomic_DNA"/>
</dbReference>
<dbReference type="Proteomes" id="UP001586593">
    <property type="component" value="Unassembled WGS sequence"/>
</dbReference>
<keyword evidence="3" id="KW-0805">Transcription regulation</keyword>
<feature type="region of interest" description="Disordered" evidence="6">
    <location>
        <begin position="124"/>
        <end position="162"/>
    </location>
</feature>
<keyword evidence="9" id="KW-1185">Reference proteome</keyword>
<evidence type="ECO:0000256" key="4">
    <source>
        <dbReference type="ARBA" id="ARBA00023163"/>
    </source>
</evidence>
<comment type="caution">
    <text evidence="8">The sequence shown here is derived from an EMBL/GenBank/DDBJ whole genome shotgun (WGS) entry which is preliminary data.</text>
</comment>
<evidence type="ECO:0000256" key="1">
    <source>
        <dbReference type="ARBA" id="ARBA00004123"/>
    </source>
</evidence>
<dbReference type="Pfam" id="PF00172">
    <property type="entry name" value="Zn_clus"/>
    <property type="match status" value="2"/>
</dbReference>
<evidence type="ECO:0000313" key="9">
    <source>
        <dbReference type="Proteomes" id="UP001586593"/>
    </source>
</evidence>
<dbReference type="PROSITE" id="PS50048">
    <property type="entry name" value="ZN2_CY6_FUNGAL_2"/>
    <property type="match status" value="2"/>
</dbReference>
<feature type="domain" description="Zn(2)-C6 fungal-type" evidence="7">
    <location>
        <begin position="21"/>
        <end position="51"/>
    </location>
</feature>
<protein>
    <recommendedName>
        <fullName evidence="7">Zn(2)-C6 fungal-type domain-containing protein</fullName>
    </recommendedName>
</protein>
<dbReference type="SMART" id="SM00066">
    <property type="entry name" value="GAL4"/>
    <property type="match status" value="2"/>
</dbReference>
<comment type="subcellular location">
    <subcellularLocation>
        <location evidence="1">Nucleus</location>
    </subcellularLocation>
</comment>
<dbReference type="InterPro" id="IPR036864">
    <property type="entry name" value="Zn2-C6_fun-type_DNA-bd_sf"/>
</dbReference>
<dbReference type="PROSITE" id="PS00463">
    <property type="entry name" value="ZN2_CY6_FUNGAL_1"/>
    <property type="match status" value="2"/>
</dbReference>
<sequence length="856" mass="95588">MSTPCENQLAPPHKRRRVKTGCLTCRARKVKCDESPNICVHCRSAQLTCEWPDGTRFEVCAGETRLESPARSKSHGRALACYNCRQARCKCSQTRPSCDRCLGNHLSCVYPSSFKRPRAYVPATPSSPVPTRLVPGHLSAQPHSGAPHQAEQPGSVTGPCEPHLALSEELLPSSGGRPNRVHLVDKRGELSVADGSKPDQDRTLNTVPIPTQELSERLVAAFFEHVHPYQANGYLHPASTVRAVRDGQLPQQVLFGLWAVAARFLEPPLPGRTALAWADEAGTRLLRSRNASRDNIITALLLLTHSQYSGFFDQHHLWCAVANRQALSLGLHQEAPADAAPRDPVEAERDRRLYHASYAFERQMSNGTPESVYCPAHRVRIRLPVDELDYKMSSIPQTPTAVLEGRESCGPPSLFHDVGIMGFYVRIMGARFMVKRCVQSMLENRDSPFVVAEQAPWEPTSEFVACIEKLAEIMDSLPARFRLTRGAILSRHDSPSLGPLVILYLLWNMCHLELYRILLPDYPESLPPEAFLSAPEGWVDGARQQCLRHAQAMTGILRLVADTMPRDPLTITDHTFPRFVYSSIRIQIEFAERHNVSDESRQDLKVAFAMMIEFVERMSVYFRPAQLLVSYAKCWKVASPILANLRSQCKAIKRMVRVRDMALRTDEPVEPYDETPPHPWFQKQKTIDEERQSAAVRNISRRALVYHLKQTLVANQAQTRPYHTFDFLDGIFSSSWPDGILSRDTPWMDAVSTLPSDMAEELPPRTYDWQGGHLSAPSGMPEGSLDPLLASYGLRALSTGSGGSSSIDHTQVRLLPLARAGGTSSIHTHANAATYLVPNPFFRRAGLLSTYVEDPS</sequence>
<feature type="domain" description="Zn(2)-C6 fungal-type" evidence="7">
    <location>
        <begin position="80"/>
        <end position="110"/>
    </location>
</feature>
<dbReference type="CDD" id="cd12148">
    <property type="entry name" value="fungal_TF_MHR"/>
    <property type="match status" value="1"/>
</dbReference>
<dbReference type="InterPro" id="IPR007219">
    <property type="entry name" value="XnlR_reg_dom"/>
</dbReference>
<dbReference type="Gene3D" id="4.10.240.10">
    <property type="entry name" value="Zn(2)-C6 fungal-type DNA-binding domain"/>
    <property type="match status" value="2"/>
</dbReference>
<gene>
    <name evidence="8" type="ORF">VTK73DRAFT_2367</name>
</gene>
<evidence type="ECO:0000256" key="5">
    <source>
        <dbReference type="ARBA" id="ARBA00023242"/>
    </source>
</evidence>
<keyword evidence="2" id="KW-0479">Metal-binding</keyword>
<evidence type="ECO:0000256" key="3">
    <source>
        <dbReference type="ARBA" id="ARBA00023015"/>
    </source>
</evidence>
<organism evidence="8 9">
    <name type="scientific">Phialemonium thermophilum</name>
    <dbReference type="NCBI Taxonomy" id="223376"/>
    <lineage>
        <taxon>Eukaryota</taxon>
        <taxon>Fungi</taxon>
        <taxon>Dikarya</taxon>
        <taxon>Ascomycota</taxon>
        <taxon>Pezizomycotina</taxon>
        <taxon>Sordariomycetes</taxon>
        <taxon>Sordariomycetidae</taxon>
        <taxon>Cephalothecales</taxon>
        <taxon>Cephalothecaceae</taxon>
        <taxon>Phialemonium</taxon>
    </lineage>
</organism>
<reference evidence="8 9" key="1">
    <citation type="journal article" date="2024" name="Commun. Biol.">
        <title>Comparative genomic analysis of thermophilic fungi reveals convergent evolutionary adaptations and gene losses.</title>
        <authorList>
            <person name="Steindorff A.S."/>
            <person name="Aguilar-Pontes M.V."/>
            <person name="Robinson A.J."/>
            <person name="Andreopoulos B."/>
            <person name="LaButti K."/>
            <person name="Kuo A."/>
            <person name="Mondo S."/>
            <person name="Riley R."/>
            <person name="Otillar R."/>
            <person name="Haridas S."/>
            <person name="Lipzen A."/>
            <person name="Grimwood J."/>
            <person name="Schmutz J."/>
            <person name="Clum A."/>
            <person name="Reid I.D."/>
            <person name="Moisan M.C."/>
            <person name="Butler G."/>
            <person name="Nguyen T.T.M."/>
            <person name="Dewar K."/>
            <person name="Conant G."/>
            <person name="Drula E."/>
            <person name="Henrissat B."/>
            <person name="Hansel C."/>
            <person name="Singer S."/>
            <person name="Hutchinson M.I."/>
            <person name="de Vries R.P."/>
            <person name="Natvig D.O."/>
            <person name="Powell A.J."/>
            <person name="Tsang A."/>
            <person name="Grigoriev I.V."/>
        </authorList>
    </citation>
    <scope>NUCLEOTIDE SEQUENCE [LARGE SCALE GENOMIC DNA]</scope>
    <source>
        <strain evidence="8 9">ATCC 24622</strain>
    </source>
</reference>
<evidence type="ECO:0000256" key="6">
    <source>
        <dbReference type="SAM" id="MobiDB-lite"/>
    </source>
</evidence>
<dbReference type="SUPFAM" id="SSF57701">
    <property type="entry name" value="Zn2/Cys6 DNA-binding domain"/>
    <property type="match status" value="2"/>
</dbReference>
<evidence type="ECO:0000313" key="8">
    <source>
        <dbReference type="EMBL" id="KAL1870912.1"/>
    </source>
</evidence>
<dbReference type="Pfam" id="PF04082">
    <property type="entry name" value="Fungal_trans"/>
    <property type="match status" value="1"/>
</dbReference>
<dbReference type="InterPro" id="IPR001138">
    <property type="entry name" value="Zn2Cys6_DnaBD"/>
</dbReference>
<evidence type="ECO:0000256" key="2">
    <source>
        <dbReference type="ARBA" id="ARBA00022723"/>
    </source>
</evidence>
<keyword evidence="5" id="KW-0539">Nucleus</keyword>
<dbReference type="CDD" id="cd00067">
    <property type="entry name" value="GAL4"/>
    <property type="match status" value="2"/>
</dbReference>
<dbReference type="InterPro" id="IPR050815">
    <property type="entry name" value="TF_fung"/>
</dbReference>
<proteinExistence type="predicted"/>
<dbReference type="PANTHER" id="PTHR47338:SF7">
    <property type="entry name" value="ZN(II)2CYS6 TRANSCRIPTION FACTOR (EUROFUNG)"/>
    <property type="match status" value="1"/>
</dbReference>
<name>A0ABR3X5G1_9PEZI</name>
<accession>A0ABR3X5G1</accession>
<keyword evidence="4" id="KW-0804">Transcription</keyword>